<feature type="domain" description="VRR-NUC" evidence="4">
    <location>
        <begin position="4"/>
        <end position="90"/>
    </location>
</feature>
<dbReference type="SMART" id="SM00990">
    <property type="entry name" value="VRR_NUC"/>
    <property type="match status" value="1"/>
</dbReference>
<organism evidence="5 6">
    <name type="scientific">Gimesia alba</name>
    <dbReference type="NCBI Taxonomy" id="2527973"/>
    <lineage>
        <taxon>Bacteria</taxon>
        <taxon>Pseudomonadati</taxon>
        <taxon>Planctomycetota</taxon>
        <taxon>Planctomycetia</taxon>
        <taxon>Planctomycetales</taxon>
        <taxon>Planctomycetaceae</taxon>
        <taxon>Gimesia</taxon>
    </lineage>
</organism>
<dbReference type="AlphaFoldDB" id="A0A517RB44"/>
<accession>A0A517RB44</accession>
<gene>
    <name evidence="5" type="ORF">Pan241w_11600</name>
</gene>
<proteinExistence type="predicted"/>
<dbReference type="GO" id="GO:0016788">
    <property type="term" value="F:hydrolase activity, acting on ester bonds"/>
    <property type="evidence" value="ECO:0007669"/>
    <property type="project" value="InterPro"/>
</dbReference>
<dbReference type="RefSeq" id="WP_145212157.1">
    <property type="nucleotide sequence ID" value="NZ_CP036269.1"/>
</dbReference>
<reference evidence="5 6" key="1">
    <citation type="submission" date="2019-02" db="EMBL/GenBank/DDBJ databases">
        <title>Deep-cultivation of Planctomycetes and their phenomic and genomic characterization uncovers novel biology.</title>
        <authorList>
            <person name="Wiegand S."/>
            <person name="Jogler M."/>
            <person name="Boedeker C."/>
            <person name="Pinto D."/>
            <person name="Vollmers J."/>
            <person name="Rivas-Marin E."/>
            <person name="Kohn T."/>
            <person name="Peeters S.H."/>
            <person name="Heuer A."/>
            <person name="Rast P."/>
            <person name="Oberbeckmann S."/>
            <person name="Bunk B."/>
            <person name="Jeske O."/>
            <person name="Meyerdierks A."/>
            <person name="Storesund J.E."/>
            <person name="Kallscheuer N."/>
            <person name="Luecker S."/>
            <person name="Lage O.M."/>
            <person name="Pohl T."/>
            <person name="Merkel B.J."/>
            <person name="Hornburger P."/>
            <person name="Mueller R.-W."/>
            <person name="Bruemmer F."/>
            <person name="Labrenz M."/>
            <person name="Spormann A.M."/>
            <person name="Op den Camp H."/>
            <person name="Overmann J."/>
            <person name="Amann R."/>
            <person name="Jetten M.S.M."/>
            <person name="Mascher T."/>
            <person name="Medema M.H."/>
            <person name="Devos D.P."/>
            <person name="Kaster A.-K."/>
            <person name="Ovreas L."/>
            <person name="Rohde M."/>
            <person name="Galperin M.Y."/>
            <person name="Jogler C."/>
        </authorList>
    </citation>
    <scope>NUCLEOTIDE SEQUENCE [LARGE SCALE GENOMIC DNA]</scope>
    <source>
        <strain evidence="5 6">Pan241w</strain>
    </source>
</reference>
<dbReference type="OrthoDB" id="1033971at2"/>
<evidence type="ECO:0000256" key="1">
    <source>
        <dbReference type="ARBA" id="ARBA00001946"/>
    </source>
</evidence>
<dbReference type="InterPro" id="IPR011856">
    <property type="entry name" value="tRNA_endonuc-like_dom_sf"/>
</dbReference>
<dbReference type="Gene3D" id="3.40.1350.10">
    <property type="match status" value="1"/>
</dbReference>
<dbReference type="EMBL" id="CP036269">
    <property type="protein sequence ID" value="QDT41101.1"/>
    <property type="molecule type" value="Genomic_DNA"/>
</dbReference>
<protein>
    <submittedName>
        <fullName evidence="5">VRR-NUC domain protein</fullName>
    </submittedName>
</protein>
<evidence type="ECO:0000313" key="6">
    <source>
        <dbReference type="Proteomes" id="UP000317171"/>
    </source>
</evidence>
<keyword evidence="2" id="KW-0540">Nuclease</keyword>
<keyword evidence="6" id="KW-1185">Reference proteome</keyword>
<dbReference type="KEGG" id="gaz:Pan241w_11600"/>
<sequence length="104" mass="11276">MGLTPEGRVTKAIKDYLTTLQRAGLPIWSVKIAGGKFQQAGLPDWHITYRGQSLWVEVKKPGGKPTDLQTATIEKIQRAGGVSCVVTSVDEVKALLRKLDSQSG</sequence>
<evidence type="ECO:0000259" key="4">
    <source>
        <dbReference type="SMART" id="SM00990"/>
    </source>
</evidence>
<name>A0A517RB44_9PLAN</name>
<keyword evidence="3" id="KW-0378">Hydrolase</keyword>
<evidence type="ECO:0000256" key="2">
    <source>
        <dbReference type="ARBA" id="ARBA00022722"/>
    </source>
</evidence>
<dbReference type="GO" id="GO:0004518">
    <property type="term" value="F:nuclease activity"/>
    <property type="evidence" value="ECO:0007669"/>
    <property type="project" value="UniProtKB-KW"/>
</dbReference>
<evidence type="ECO:0000313" key="5">
    <source>
        <dbReference type="EMBL" id="QDT41101.1"/>
    </source>
</evidence>
<dbReference type="GO" id="GO:0003676">
    <property type="term" value="F:nucleic acid binding"/>
    <property type="evidence" value="ECO:0007669"/>
    <property type="project" value="InterPro"/>
</dbReference>
<comment type="cofactor">
    <cofactor evidence="1">
        <name>Mg(2+)</name>
        <dbReference type="ChEBI" id="CHEBI:18420"/>
    </cofactor>
</comment>
<evidence type="ECO:0000256" key="3">
    <source>
        <dbReference type="ARBA" id="ARBA00022801"/>
    </source>
</evidence>
<dbReference type="Proteomes" id="UP000317171">
    <property type="component" value="Chromosome"/>
</dbReference>
<dbReference type="InterPro" id="IPR014883">
    <property type="entry name" value="VRR_NUC"/>
</dbReference>